<feature type="domain" description="Bacterial sugar transferase" evidence="8">
    <location>
        <begin position="283"/>
        <end position="484"/>
    </location>
</feature>
<dbReference type="PANTHER" id="PTHR30576:SF10">
    <property type="entry name" value="SLL5057 PROTEIN"/>
    <property type="match status" value="1"/>
</dbReference>
<keyword evidence="10" id="KW-1185">Reference proteome</keyword>
<keyword evidence="5 7" id="KW-1133">Transmembrane helix</keyword>
<dbReference type="InterPro" id="IPR017475">
    <property type="entry name" value="EPS_sugar_tfrase"/>
</dbReference>
<evidence type="ECO:0000313" key="9">
    <source>
        <dbReference type="EMBL" id="SEJ13937.1"/>
    </source>
</evidence>
<dbReference type="eggNOG" id="COG2148">
    <property type="taxonomic scope" value="Bacteria"/>
</dbReference>
<feature type="transmembrane region" description="Helical" evidence="7">
    <location>
        <begin position="53"/>
        <end position="73"/>
    </location>
</feature>
<dbReference type="EMBL" id="FNYK01000062">
    <property type="protein sequence ID" value="SEJ13937.1"/>
    <property type="molecule type" value="Genomic_DNA"/>
</dbReference>
<feature type="transmembrane region" description="Helical" evidence="7">
    <location>
        <begin position="85"/>
        <end position="109"/>
    </location>
</feature>
<feature type="transmembrane region" description="Helical" evidence="7">
    <location>
        <begin position="115"/>
        <end position="134"/>
    </location>
</feature>
<evidence type="ECO:0000259" key="8">
    <source>
        <dbReference type="Pfam" id="PF02397"/>
    </source>
</evidence>
<accession>A0A1H6WIK4</accession>
<keyword evidence="4 7" id="KW-0812">Transmembrane</keyword>
<evidence type="ECO:0000256" key="2">
    <source>
        <dbReference type="ARBA" id="ARBA00006464"/>
    </source>
</evidence>
<evidence type="ECO:0000256" key="1">
    <source>
        <dbReference type="ARBA" id="ARBA00004141"/>
    </source>
</evidence>
<evidence type="ECO:0000256" key="6">
    <source>
        <dbReference type="ARBA" id="ARBA00023136"/>
    </source>
</evidence>
<feature type="transmembrane region" description="Helical" evidence="7">
    <location>
        <begin position="288"/>
        <end position="310"/>
    </location>
</feature>
<dbReference type="Pfam" id="PF02397">
    <property type="entry name" value="Bac_transf"/>
    <property type="match status" value="1"/>
</dbReference>
<evidence type="ECO:0000256" key="3">
    <source>
        <dbReference type="ARBA" id="ARBA00022679"/>
    </source>
</evidence>
<evidence type="ECO:0000313" key="10">
    <source>
        <dbReference type="Proteomes" id="UP000183028"/>
    </source>
</evidence>
<evidence type="ECO:0000256" key="7">
    <source>
        <dbReference type="SAM" id="Phobius"/>
    </source>
</evidence>
<feature type="transmembrane region" description="Helical" evidence="7">
    <location>
        <begin position="12"/>
        <end position="33"/>
    </location>
</feature>
<protein>
    <submittedName>
        <fullName evidence="9">Exopolysaccharide biosynthesis polyprenyl glycosylphosphotransferase</fullName>
    </submittedName>
</protein>
<dbReference type="AlphaFoldDB" id="A0A1H6WIK4"/>
<evidence type="ECO:0000256" key="5">
    <source>
        <dbReference type="ARBA" id="ARBA00022989"/>
    </source>
</evidence>
<proteinExistence type="inferred from homology"/>
<dbReference type="GO" id="GO:0016020">
    <property type="term" value="C:membrane"/>
    <property type="evidence" value="ECO:0007669"/>
    <property type="project" value="UniProtKB-SubCell"/>
</dbReference>
<keyword evidence="6 7" id="KW-0472">Membrane</keyword>
<dbReference type="GO" id="GO:0016780">
    <property type="term" value="F:phosphotransferase activity, for other substituted phosphate groups"/>
    <property type="evidence" value="ECO:0007669"/>
    <property type="project" value="TreeGrafter"/>
</dbReference>
<dbReference type="NCBIfam" id="TIGR03025">
    <property type="entry name" value="EPS_sugtrans"/>
    <property type="match status" value="1"/>
</dbReference>
<gene>
    <name evidence="9" type="ORF">SAMN04487834_10624</name>
</gene>
<dbReference type="Proteomes" id="UP000183028">
    <property type="component" value="Unassembled WGS sequence"/>
</dbReference>
<name>A0A1H6WIK4_9FIRM</name>
<dbReference type="Pfam" id="PF13727">
    <property type="entry name" value="CoA_binding_3"/>
    <property type="match status" value="1"/>
</dbReference>
<sequence length="490" mass="56378">MDEMELKRNKTWVKHFDFIFIDFIVLQLSYLLANMIRYRTSTLSGLKYGARLSIYNNEVIFLTVCLIASITFGEPYKNVLKNSKYLELVRTFMHTVKMAMLNIAIIYFLQLGDDISRLVILITWGIYFVLEYIARQIHKTVLRKKLKHYGSKRAMIVYTSSSNIKRLMKNLVTKEYVGYFISAIFLSDYDGSINEVDGVKVLGNEDDMIEYASHNWVDSALVTTHDRKKNTYLRDLFDVMGITTHTIISTVDPHHNEHIQKLGNYIVSSNTYRSIPVGQKILKRAVDIVGGIVGCIATGIIILIVGPMIYMKSPGPIIFSQKRVGKNGKLFTMYKFRSMYMDAEDRKKELMKQNKISDGMMFKMEDDPRIIGSEKKDKNGKPKGIGNFIRNTSLDEFPQFFNVLKGDMSLVGTRPPTIDEWNKYSPHHRKRMAIRPGITGLWQVSGRSNITDFEEVVRLDSEYIDNWTISEDIHIIIKTFTSVLAHEGAS</sequence>
<dbReference type="PANTHER" id="PTHR30576">
    <property type="entry name" value="COLANIC BIOSYNTHESIS UDP-GLUCOSE LIPID CARRIER TRANSFERASE"/>
    <property type="match status" value="1"/>
</dbReference>
<comment type="subcellular location">
    <subcellularLocation>
        <location evidence="1">Membrane</location>
        <topology evidence="1">Multi-pass membrane protein</topology>
    </subcellularLocation>
</comment>
<keyword evidence="3 9" id="KW-0808">Transferase</keyword>
<organism evidence="9 10">
    <name type="scientific">Sharpea azabuensis</name>
    <dbReference type="NCBI Taxonomy" id="322505"/>
    <lineage>
        <taxon>Bacteria</taxon>
        <taxon>Bacillati</taxon>
        <taxon>Bacillota</taxon>
        <taxon>Erysipelotrichia</taxon>
        <taxon>Erysipelotrichales</taxon>
        <taxon>Coprobacillaceae</taxon>
        <taxon>Sharpea</taxon>
    </lineage>
</organism>
<comment type="similarity">
    <text evidence="2">Belongs to the bacterial sugar transferase family.</text>
</comment>
<dbReference type="InterPro" id="IPR003362">
    <property type="entry name" value="Bact_transf"/>
</dbReference>
<evidence type="ECO:0000256" key="4">
    <source>
        <dbReference type="ARBA" id="ARBA00022692"/>
    </source>
</evidence>
<reference evidence="10" key="1">
    <citation type="submission" date="2016-10" db="EMBL/GenBank/DDBJ databases">
        <authorList>
            <person name="Varghese N."/>
            <person name="Submissions S."/>
        </authorList>
    </citation>
    <scope>NUCLEOTIDE SEQUENCE [LARGE SCALE GENOMIC DNA]</scope>
    <source>
        <strain evidence="10">DSM 20406</strain>
    </source>
</reference>